<keyword evidence="2" id="KW-1185">Reference proteome</keyword>
<reference evidence="1" key="1">
    <citation type="submission" date="2022-08" db="EMBL/GenBank/DDBJ databases">
        <authorList>
            <consortium name="DOE Joint Genome Institute"/>
            <person name="Min B."/>
            <person name="Riley R."/>
            <person name="Sierra-Patev S."/>
            <person name="Naranjo-Ortiz M."/>
            <person name="Looney B."/>
            <person name="Konkel Z."/>
            <person name="Slot J.C."/>
            <person name="Sakamoto Y."/>
            <person name="Steenwyk J.L."/>
            <person name="Rokas A."/>
            <person name="Carro J."/>
            <person name="Camarero S."/>
            <person name="Ferreira P."/>
            <person name="Molpeceres G."/>
            <person name="Ruiz-Duenas F.J."/>
            <person name="Serrano A."/>
            <person name="Henrissat B."/>
            <person name="Drula E."/>
            <person name="Hughes K.W."/>
            <person name="Mata J.L."/>
            <person name="Ishikawa N.K."/>
            <person name="Vargas-Isla R."/>
            <person name="Ushijima S."/>
            <person name="Smith C.A."/>
            <person name="Ahrendt S."/>
            <person name="Andreopoulos W."/>
            <person name="He G."/>
            <person name="Labutti K."/>
            <person name="Lipzen A."/>
            <person name="Ng V."/>
            <person name="Sandor L."/>
            <person name="Barry K."/>
            <person name="Martinez A.T."/>
            <person name="Xiao Y."/>
            <person name="Gibbons J.G."/>
            <person name="Terashima K."/>
            <person name="Hibbett D.S."/>
            <person name="Grigoriev I.V."/>
        </authorList>
    </citation>
    <scope>NUCLEOTIDE SEQUENCE</scope>
    <source>
        <strain evidence="1">TFB9207</strain>
    </source>
</reference>
<sequence>MFSDLRVIFSSLLRLIFSIFFTCVSSCCLSLQSQFFPASPQNNLFHIHDSVASTLDFTTSHLRQSSLSAPLPLSSHAVYLSSSSPLFPGRSSINSFTPPLMEHDVLSVWLAEECFVLLDHPLYLYHLREAQRWKSVLQKILSCADDLALVTITDSIVFII</sequence>
<gene>
    <name evidence="1" type="ORF">F5878DRAFT_625140</name>
</gene>
<dbReference type="Proteomes" id="UP001163846">
    <property type="component" value="Unassembled WGS sequence"/>
</dbReference>
<evidence type="ECO:0000313" key="1">
    <source>
        <dbReference type="EMBL" id="KAJ3836434.1"/>
    </source>
</evidence>
<name>A0AA38P512_9AGAR</name>
<dbReference type="AlphaFoldDB" id="A0AA38P512"/>
<organism evidence="1 2">
    <name type="scientific">Lentinula raphanica</name>
    <dbReference type="NCBI Taxonomy" id="153919"/>
    <lineage>
        <taxon>Eukaryota</taxon>
        <taxon>Fungi</taxon>
        <taxon>Dikarya</taxon>
        <taxon>Basidiomycota</taxon>
        <taxon>Agaricomycotina</taxon>
        <taxon>Agaricomycetes</taxon>
        <taxon>Agaricomycetidae</taxon>
        <taxon>Agaricales</taxon>
        <taxon>Marasmiineae</taxon>
        <taxon>Omphalotaceae</taxon>
        <taxon>Lentinula</taxon>
    </lineage>
</organism>
<accession>A0AA38P512</accession>
<comment type="caution">
    <text evidence="1">The sequence shown here is derived from an EMBL/GenBank/DDBJ whole genome shotgun (WGS) entry which is preliminary data.</text>
</comment>
<protein>
    <submittedName>
        <fullName evidence="1">Uncharacterized protein</fullName>
    </submittedName>
</protein>
<dbReference type="EMBL" id="MU806320">
    <property type="protein sequence ID" value="KAJ3836434.1"/>
    <property type="molecule type" value="Genomic_DNA"/>
</dbReference>
<proteinExistence type="predicted"/>
<evidence type="ECO:0000313" key="2">
    <source>
        <dbReference type="Proteomes" id="UP001163846"/>
    </source>
</evidence>